<dbReference type="GO" id="GO:0005758">
    <property type="term" value="C:mitochondrial intermembrane space"/>
    <property type="evidence" value="ECO:0007669"/>
    <property type="project" value="EnsemblFungi"/>
</dbReference>
<dbReference type="eggNOG" id="KOG0700">
    <property type="taxonomic scope" value="Eukaryota"/>
</dbReference>
<dbReference type="GO" id="GO:0046872">
    <property type="term" value="F:metal ion binding"/>
    <property type="evidence" value="ECO:0007669"/>
    <property type="project" value="UniProtKB-KW"/>
</dbReference>
<evidence type="ECO:0000259" key="5">
    <source>
        <dbReference type="PROSITE" id="PS51746"/>
    </source>
</evidence>
<dbReference type="InParanoid" id="H2B0V0"/>
<keyword evidence="3 4" id="KW-0904">Protein phosphatase</keyword>
<feature type="domain" description="PPM-type phosphatase" evidence="5">
    <location>
        <begin position="124"/>
        <end position="490"/>
    </location>
</feature>
<dbReference type="EMBL" id="HE650830">
    <property type="protein sequence ID" value="CCF60250.1"/>
    <property type="molecule type" value="Genomic_DNA"/>
</dbReference>
<evidence type="ECO:0000256" key="3">
    <source>
        <dbReference type="ARBA" id="ARBA00022912"/>
    </source>
</evidence>
<proteinExistence type="inferred from homology"/>
<dbReference type="OrthoDB" id="420076at2759"/>
<keyword evidence="2 4" id="KW-0378">Hydrolase</keyword>
<organism evidence="6 7">
    <name type="scientific">Kazachstania africana (strain ATCC 22294 / BCRC 22015 / CBS 2517 / CECT 1963 / NBRC 1671 / NRRL Y-8276)</name>
    <name type="common">Yeast</name>
    <name type="synonym">Kluyveromyces africanus</name>
    <dbReference type="NCBI Taxonomy" id="1071382"/>
    <lineage>
        <taxon>Eukaryota</taxon>
        <taxon>Fungi</taxon>
        <taxon>Dikarya</taxon>
        <taxon>Ascomycota</taxon>
        <taxon>Saccharomycotina</taxon>
        <taxon>Saccharomycetes</taxon>
        <taxon>Saccharomycetales</taxon>
        <taxon>Saccharomycetaceae</taxon>
        <taxon>Kazachstania</taxon>
    </lineage>
</organism>
<protein>
    <recommendedName>
        <fullName evidence="5">PPM-type phosphatase domain-containing protein</fullName>
    </recommendedName>
</protein>
<dbReference type="SUPFAM" id="SSF81606">
    <property type="entry name" value="PP2C-like"/>
    <property type="match status" value="1"/>
</dbReference>
<dbReference type="KEGG" id="kaf:KAFR_0J01860"/>
<dbReference type="PANTHER" id="PTHR13832">
    <property type="entry name" value="PROTEIN PHOSPHATASE 2C"/>
    <property type="match status" value="1"/>
</dbReference>
<evidence type="ECO:0000313" key="7">
    <source>
        <dbReference type="Proteomes" id="UP000005220"/>
    </source>
</evidence>
<evidence type="ECO:0000256" key="1">
    <source>
        <dbReference type="ARBA" id="ARBA00022723"/>
    </source>
</evidence>
<reference evidence="6 7" key="1">
    <citation type="journal article" date="2011" name="Proc. Natl. Acad. Sci. U.S.A.">
        <title>Evolutionary erosion of yeast sex chromosomes by mating-type switching accidents.</title>
        <authorList>
            <person name="Gordon J.L."/>
            <person name="Armisen D."/>
            <person name="Proux-Wera E."/>
            <person name="Oheigeartaigh S.S."/>
            <person name="Byrne K.P."/>
            <person name="Wolfe K.H."/>
        </authorList>
    </citation>
    <scope>NUCLEOTIDE SEQUENCE [LARGE SCALE GENOMIC DNA]</scope>
    <source>
        <strain evidence="7">ATCC 22294 / BCRC 22015 / CBS 2517 / CECT 1963 / NBRC 1671 / NRRL Y-8276</strain>
    </source>
</reference>
<dbReference type="RefSeq" id="XP_003959385.1">
    <property type="nucleotide sequence ID" value="XM_003959336.1"/>
</dbReference>
<dbReference type="InterPro" id="IPR001932">
    <property type="entry name" value="PPM-type_phosphatase-like_dom"/>
</dbReference>
<dbReference type="SMART" id="SM00332">
    <property type="entry name" value="PP2Cc"/>
    <property type="match status" value="1"/>
</dbReference>
<dbReference type="PANTHER" id="PTHR13832:SF792">
    <property type="entry name" value="GM14286P"/>
    <property type="match status" value="1"/>
</dbReference>
<dbReference type="FunCoup" id="H2B0V0">
    <property type="interactions" value="635"/>
</dbReference>
<evidence type="ECO:0000256" key="2">
    <source>
        <dbReference type="ARBA" id="ARBA00022801"/>
    </source>
</evidence>
<dbReference type="InterPro" id="IPR000222">
    <property type="entry name" value="PP2C_BS"/>
</dbReference>
<sequence length="514" mass="58113">MLLRRSSRILTQSSFQRTWNELLRRSYSSKVYRFNNNSSNNKFKNISIAILGGSTLILAYSLFSQSTVISLESLGEQIRRYTTIKKEPAPTSHGFVILDDSQVNNRLRNLEESYLVNRGTGIVRYDISQLPSNHPIEDNHVERILSQDNNDIYFFGIFDGHGGPFTSSRLSQDIIKYVSKQLLDSKESMDNSIVKGFINLDNDIIFNSFRKIFQDSKDNANLINLLPAISGSCALLSIFDSTDSTLKVAVTGDSRALLGGIENNEWYVKSLSTDQTGDSPSEIERIQNEHPDEPNVIRRGRILGSLQPSRAFGDYRYKLNQIDGKSLRELPENVRMFLRTEPKEFKTPPYVTAKPEITTTKIDSNMKFLVLASDGLFELLTNEEIAALVIKWRDHYILKTAAGNTKKNLPLVKDISQDKDSLRPTFRYRSSVDTVDKVDYLLEDSNVATHLIRNALSVGGQKEYVSRLVSIPSPMSRKYRDDLTVTVAFFGENDKIDGTTVTNHAATRLPTPKL</sequence>
<dbReference type="Pfam" id="PF00481">
    <property type="entry name" value="PP2C"/>
    <property type="match status" value="1"/>
</dbReference>
<dbReference type="InterPro" id="IPR015655">
    <property type="entry name" value="PP2C"/>
</dbReference>
<dbReference type="STRING" id="1071382.H2B0V0"/>
<dbReference type="HOGENOM" id="CLU_021928_3_2_1"/>
<keyword evidence="1" id="KW-0479">Metal-binding</keyword>
<name>H2B0V0_KAZAF</name>
<gene>
    <name evidence="6" type="primary">KAFR0J01860</name>
    <name evidence="6" type="ORF">KAFR_0J01860</name>
</gene>
<keyword evidence="7" id="KW-1185">Reference proteome</keyword>
<accession>H2B0V0</accession>
<dbReference type="GeneID" id="13883900"/>
<dbReference type="PROSITE" id="PS01032">
    <property type="entry name" value="PPM_1"/>
    <property type="match status" value="1"/>
</dbReference>
<dbReference type="Gene3D" id="3.60.40.10">
    <property type="entry name" value="PPM-type phosphatase domain"/>
    <property type="match status" value="1"/>
</dbReference>
<dbReference type="CDD" id="cd00143">
    <property type="entry name" value="PP2Cc"/>
    <property type="match status" value="1"/>
</dbReference>
<evidence type="ECO:0000256" key="4">
    <source>
        <dbReference type="RuleBase" id="RU003465"/>
    </source>
</evidence>
<evidence type="ECO:0000313" key="6">
    <source>
        <dbReference type="EMBL" id="CCF60250.1"/>
    </source>
</evidence>
<dbReference type="PROSITE" id="PS51746">
    <property type="entry name" value="PPM_2"/>
    <property type="match status" value="1"/>
</dbReference>
<dbReference type="GO" id="GO:0005777">
    <property type="term" value="C:peroxisome"/>
    <property type="evidence" value="ECO:0007669"/>
    <property type="project" value="EnsemblFungi"/>
</dbReference>
<dbReference type="Proteomes" id="UP000005220">
    <property type="component" value="Chromosome 10"/>
</dbReference>
<dbReference type="InterPro" id="IPR036457">
    <property type="entry name" value="PPM-type-like_dom_sf"/>
</dbReference>
<dbReference type="GO" id="GO:0004741">
    <property type="term" value="F:[pyruvate dehydrogenase (acetyl-transferring)]-phosphatase activity"/>
    <property type="evidence" value="ECO:0007669"/>
    <property type="project" value="EnsemblFungi"/>
</dbReference>
<comment type="similarity">
    <text evidence="4">Belongs to the PP2C family.</text>
</comment>
<dbReference type="AlphaFoldDB" id="H2B0V0"/>